<sequence length="87" mass="10019">TEKKSQLVLNLWNEIQILREENIAVRIALLGNLNTFGTSLTQYVRVQEELNEGVKLPARRRGENITMNVKKIRVNGQDSQLDNNNEE</sequence>
<feature type="non-terminal residue" evidence="1">
    <location>
        <position position="87"/>
    </location>
</feature>
<evidence type="ECO:0000313" key="2">
    <source>
        <dbReference type="Proteomes" id="UP000789920"/>
    </source>
</evidence>
<proteinExistence type="predicted"/>
<evidence type="ECO:0000313" key="1">
    <source>
        <dbReference type="EMBL" id="CAG8805719.1"/>
    </source>
</evidence>
<protein>
    <submittedName>
        <fullName evidence="1">25447_t:CDS:1</fullName>
    </submittedName>
</protein>
<organism evidence="1 2">
    <name type="scientific">Racocetra persica</name>
    <dbReference type="NCBI Taxonomy" id="160502"/>
    <lineage>
        <taxon>Eukaryota</taxon>
        <taxon>Fungi</taxon>
        <taxon>Fungi incertae sedis</taxon>
        <taxon>Mucoromycota</taxon>
        <taxon>Glomeromycotina</taxon>
        <taxon>Glomeromycetes</taxon>
        <taxon>Diversisporales</taxon>
        <taxon>Gigasporaceae</taxon>
        <taxon>Racocetra</taxon>
    </lineage>
</organism>
<name>A0ACA9RQD8_9GLOM</name>
<reference evidence="1" key="1">
    <citation type="submission" date="2021-06" db="EMBL/GenBank/DDBJ databases">
        <authorList>
            <person name="Kallberg Y."/>
            <person name="Tangrot J."/>
            <person name="Rosling A."/>
        </authorList>
    </citation>
    <scope>NUCLEOTIDE SEQUENCE</scope>
    <source>
        <strain evidence="1">MA461A</strain>
    </source>
</reference>
<feature type="non-terminal residue" evidence="1">
    <location>
        <position position="1"/>
    </location>
</feature>
<dbReference type="Proteomes" id="UP000789920">
    <property type="component" value="Unassembled WGS sequence"/>
</dbReference>
<gene>
    <name evidence="1" type="ORF">RPERSI_LOCUS21996</name>
</gene>
<comment type="caution">
    <text evidence="1">The sequence shown here is derived from an EMBL/GenBank/DDBJ whole genome shotgun (WGS) entry which is preliminary data.</text>
</comment>
<dbReference type="EMBL" id="CAJVQC010065655">
    <property type="protein sequence ID" value="CAG8805719.1"/>
    <property type="molecule type" value="Genomic_DNA"/>
</dbReference>
<accession>A0ACA9RQD8</accession>
<keyword evidence="2" id="KW-1185">Reference proteome</keyword>